<protein>
    <submittedName>
        <fullName evidence="7">Zinc/manganese transport system ATP-binding protein</fullName>
    </submittedName>
</protein>
<dbReference type="EMBL" id="JAVDWE010000003">
    <property type="protein sequence ID" value="MDR7093803.1"/>
    <property type="molecule type" value="Genomic_DNA"/>
</dbReference>
<dbReference type="Proteomes" id="UP001265550">
    <property type="component" value="Unassembled WGS sequence"/>
</dbReference>
<dbReference type="RefSeq" id="WP_310307914.1">
    <property type="nucleotide sequence ID" value="NZ_JAVDWE010000003.1"/>
</dbReference>
<feature type="domain" description="ABC transporter" evidence="6">
    <location>
        <begin position="14"/>
        <end position="240"/>
    </location>
</feature>
<keyword evidence="3" id="KW-1003">Cell membrane</keyword>
<comment type="similarity">
    <text evidence="1">Belongs to the ABC transporter superfamily.</text>
</comment>
<keyword evidence="5 7" id="KW-0067">ATP-binding</keyword>
<dbReference type="InterPro" id="IPR003593">
    <property type="entry name" value="AAA+_ATPase"/>
</dbReference>
<proteinExistence type="inferred from homology"/>
<evidence type="ECO:0000313" key="8">
    <source>
        <dbReference type="Proteomes" id="UP001265550"/>
    </source>
</evidence>
<dbReference type="Pfam" id="PF00005">
    <property type="entry name" value="ABC_tran"/>
    <property type="match status" value="1"/>
</dbReference>
<name>A0ABU1V905_9BURK</name>
<dbReference type="PANTHER" id="PTHR42734">
    <property type="entry name" value="METAL TRANSPORT SYSTEM ATP-BINDING PROTEIN TM_0124-RELATED"/>
    <property type="match status" value="1"/>
</dbReference>
<dbReference type="InterPro" id="IPR050153">
    <property type="entry name" value="Metal_Ion_Import_ABC"/>
</dbReference>
<comment type="caution">
    <text evidence="7">The sequence shown here is derived from an EMBL/GenBank/DDBJ whole genome shotgun (WGS) entry which is preliminary data.</text>
</comment>
<dbReference type="SUPFAM" id="SSF52540">
    <property type="entry name" value="P-loop containing nucleoside triphosphate hydrolases"/>
    <property type="match status" value="1"/>
</dbReference>
<evidence type="ECO:0000256" key="4">
    <source>
        <dbReference type="ARBA" id="ARBA00022741"/>
    </source>
</evidence>
<keyword evidence="4" id="KW-0547">Nucleotide-binding</keyword>
<dbReference type="PANTHER" id="PTHR42734:SF5">
    <property type="entry name" value="IRON TRANSPORT SYSTEM ATP-BINDING PROTEIN HI_0361-RELATED"/>
    <property type="match status" value="1"/>
</dbReference>
<dbReference type="SMART" id="SM00382">
    <property type="entry name" value="AAA"/>
    <property type="match status" value="1"/>
</dbReference>
<keyword evidence="3" id="KW-0472">Membrane</keyword>
<dbReference type="GO" id="GO:0005524">
    <property type="term" value="F:ATP binding"/>
    <property type="evidence" value="ECO:0007669"/>
    <property type="project" value="UniProtKB-KW"/>
</dbReference>
<keyword evidence="8" id="KW-1185">Reference proteome</keyword>
<dbReference type="PROSITE" id="PS50893">
    <property type="entry name" value="ABC_TRANSPORTER_2"/>
    <property type="match status" value="1"/>
</dbReference>
<gene>
    <name evidence="7" type="ORF">J2X09_001535</name>
</gene>
<dbReference type="InterPro" id="IPR027417">
    <property type="entry name" value="P-loop_NTPase"/>
</dbReference>
<dbReference type="InterPro" id="IPR003439">
    <property type="entry name" value="ABC_transporter-like_ATP-bd"/>
</dbReference>
<evidence type="ECO:0000259" key="6">
    <source>
        <dbReference type="PROSITE" id="PS50893"/>
    </source>
</evidence>
<evidence type="ECO:0000256" key="2">
    <source>
        <dbReference type="ARBA" id="ARBA00022448"/>
    </source>
</evidence>
<accession>A0ABU1V905</accession>
<evidence type="ECO:0000256" key="1">
    <source>
        <dbReference type="ARBA" id="ARBA00005417"/>
    </source>
</evidence>
<dbReference type="CDD" id="cd03235">
    <property type="entry name" value="ABC_Metallic_Cations"/>
    <property type="match status" value="1"/>
</dbReference>
<evidence type="ECO:0000256" key="3">
    <source>
        <dbReference type="ARBA" id="ARBA00022475"/>
    </source>
</evidence>
<organism evidence="7 8">
    <name type="scientific">Hydrogenophaga laconesensis</name>
    <dbReference type="NCBI Taxonomy" id="1805971"/>
    <lineage>
        <taxon>Bacteria</taxon>
        <taxon>Pseudomonadati</taxon>
        <taxon>Pseudomonadota</taxon>
        <taxon>Betaproteobacteria</taxon>
        <taxon>Burkholderiales</taxon>
        <taxon>Comamonadaceae</taxon>
        <taxon>Hydrogenophaga</taxon>
    </lineage>
</organism>
<evidence type="ECO:0000256" key="5">
    <source>
        <dbReference type="ARBA" id="ARBA00022840"/>
    </source>
</evidence>
<dbReference type="Gene3D" id="3.40.50.300">
    <property type="entry name" value="P-loop containing nucleotide triphosphate hydrolases"/>
    <property type="match status" value="1"/>
</dbReference>
<reference evidence="7 8" key="1">
    <citation type="submission" date="2023-07" db="EMBL/GenBank/DDBJ databases">
        <title>Sorghum-associated microbial communities from plants grown in Nebraska, USA.</title>
        <authorList>
            <person name="Schachtman D."/>
        </authorList>
    </citation>
    <scope>NUCLEOTIDE SEQUENCE [LARGE SCALE GENOMIC DNA]</scope>
    <source>
        <strain evidence="7 8">BE240</strain>
    </source>
</reference>
<evidence type="ECO:0000313" key="7">
    <source>
        <dbReference type="EMBL" id="MDR7093803.1"/>
    </source>
</evidence>
<keyword evidence="2" id="KW-0813">Transport</keyword>
<sequence>MSHRTNALQADSAINLHDLTLGYARHPAVHHLSITIAAGTLMAVVGPNGAGKSTLIKALAGGIQPMGGRIEGLERQRVAGLPQQPDIDRSFPINVRDMVMQGLWHEVRALGRYTAAHREACHMALAEVGLLGFEKRGIDSLSGGQWQRVLFARLILQNAPVMLLDEPFSAVDQRTTEDLVGLLHRWHACGKTVVAVLHDLALVRAHFPQTLLLAREPIAWGATGDVLTPANWQRALLMHEPFDKEAPLCDRSPSQPMAGAMA</sequence>
<dbReference type="PROSITE" id="PS00211">
    <property type="entry name" value="ABC_TRANSPORTER_1"/>
    <property type="match status" value="1"/>
</dbReference>
<dbReference type="InterPro" id="IPR017871">
    <property type="entry name" value="ABC_transporter-like_CS"/>
</dbReference>